<dbReference type="PROSITE" id="PS00903">
    <property type="entry name" value="CYT_DCMP_DEAMINASES_1"/>
    <property type="match status" value="1"/>
</dbReference>
<dbReference type="GO" id="GO:0047974">
    <property type="term" value="F:guanosine deaminase activity"/>
    <property type="evidence" value="ECO:0007669"/>
    <property type="project" value="TreeGrafter"/>
</dbReference>
<dbReference type="FunFam" id="3.40.140.10:FF:000011">
    <property type="entry name" value="tRNA-specific adenosine deaminase"/>
    <property type="match status" value="1"/>
</dbReference>
<evidence type="ECO:0000256" key="1">
    <source>
        <dbReference type="ARBA" id="ARBA00006576"/>
    </source>
</evidence>
<gene>
    <name evidence="6" type="ORF">C6V80_05265</name>
    <name evidence="7" type="ORF">EDC58_0373</name>
</gene>
<dbReference type="PANTHER" id="PTHR11079">
    <property type="entry name" value="CYTOSINE DEAMINASE FAMILY MEMBER"/>
    <property type="match status" value="1"/>
</dbReference>
<evidence type="ECO:0000313" key="6">
    <source>
        <dbReference type="EMBL" id="QCI28384.1"/>
    </source>
</evidence>
<dbReference type="InterPro" id="IPR016193">
    <property type="entry name" value="Cytidine_deaminase-like"/>
</dbReference>
<reference evidence="9" key="1">
    <citation type="submission" date="2018-03" db="EMBL/GenBank/DDBJ databases">
        <title>A comparative analysis of the Nautiliaceae.</title>
        <authorList>
            <person name="Grosche A."/>
            <person name="Smedile F."/>
            <person name="Vetriani C."/>
        </authorList>
    </citation>
    <scope>NUCLEOTIDE SEQUENCE [LARGE SCALE GENOMIC DNA]</scope>
    <source>
        <strain evidence="9">TB6</strain>
    </source>
</reference>
<accession>A0AAJ4RDR5</accession>
<comment type="similarity">
    <text evidence="1">Belongs to the cytidine and deoxycytidylate deaminase family.</text>
</comment>
<keyword evidence="2" id="KW-0479">Metal-binding</keyword>
<dbReference type="InterPro" id="IPR002125">
    <property type="entry name" value="CMP_dCMP_dom"/>
</dbReference>
<organism evidence="7 8">
    <name type="scientific">Caminibacter pacificus</name>
    <dbReference type="NCBI Taxonomy" id="1424653"/>
    <lineage>
        <taxon>Bacteria</taxon>
        <taxon>Pseudomonadati</taxon>
        <taxon>Campylobacterota</taxon>
        <taxon>Epsilonproteobacteria</taxon>
        <taxon>Nautiliales</taxon>
        <taxon>Nautiliaceae</taxon>
        <taxon>Caminibacter</taxon>
    </lineage>
</organism>
<dbReference type="GO" id="GO:0006152">
    <property type="term" value="P:purine nucleoside catabolic process"/>
    <property type="evidence" value="ECO:0007669"/>
    <property type="project" value="TreeGrafter"/>
</dbReference>
<evidence type="ECO:0000313" key="9">
    <source>
        <dbReference type="Proteomes" id="UP000298805"/>
    </source>
</evidence>
<sequence>MDFMKEAVYEAKKGVLNKEGGPFGAVIVKNGKIIGKGHNQVVKLKDPTAHAEIQAIRDACKNIGSFDLSGCEMYITCEPCPMCFGAIHWARIERVYFAATREDAANIGFDDKFIWDVIEGKREDNVLFKHTPSKEALEVMKLWESMEDKTLY</sequence>
<dbReference type="EMBL" id="CP027432">
    <property type="protein sequence ID" value="QCI28384.1"/>
    <property type="molecule type" value="Genomic_DNA"/>
</dbReference>
<dbReference type="EMBL" id="RJVK01000001">
    <property type="protein sequence ID" value="ROR40892.1"/>
    <property type="molecule type" value="Genomic_DNA"/>
</dbReference>
<dbReference type="SUPFAM" id="SSF53927">
    <property type="entry name" value="Cytidine deaminase-like"/>
    <property type="match status" value="1"/>
</dbReference>
<evidence type="ECO:0000313" key="7">
    <source>
        <dbReference type="EMBL" id="ROR40892.1"/>
    </source>
</evidence>
<dbReference type="CDD" id="cd01285">
    <property type="entry name" value="nucleoside_deaminase"/>
    <property type="match status" value="1"/>
</dbReference>
<evidence type="ECO:0000259" key="5">
    <source>
        <dbReference type="PROSITE" id="PS51747"/>
    </source>
</evidence>
<dbReference type="RefSeq" id="WP_123351802.1">
    <property type="nucleotide sequence ID" value="NZ_CP027432.2"/>
</dbReference>
<dbReference type="AlphaFoldDB" id="A0AAJ4RDR5"/>
<keyword evidence="9" id="KW-1185">Reference proteome</keyword>
<dbReference type="PROSITE" id="PS51747">
    <property type="entry name" value="CYT_DCMP_DEAMINASES_2"/>
    <property type="match status" value="1"/>
</dbReference>
<dbReference type="Gene3D" id="3.40.140.10">
    <property type="entry name" value="Cytidine Deaminase, domain 2"/>
    <property type="match status" value="1"/>
</dbReference>
<keyword evidence="4" id="KW-0862">Zinc</keyword>
<dbReference type="PANTHER" id="PTHR11079:SF161">
    <property type="entry name" value="CMP_DCMP-TYPE DEAMINASE DOMAIN-CONTAINING PROTEIN"/>
    <property type="match status" value="1"/>
</dbReference>
<protein>
    <submittedName>
        <fullName evidence="6">Nucleoside deaminase</fullName>
    </submittedName>
    <submittedName>
        <fullName evidence="7">tRNA(Arg) A34 adenosine deaminase TadA</fullName>
    </submittedName>
</protein>
<feature type="domain" description="CMP/dCMP-type deaminase" evidence="5">
    <location>
        <begin position="1"/>
        <end position="109"/>
    </location>
</feature>
<reference evidence="7 8" key="2">
    <citation type="submission" date="2018-11" db="EMBL/GenBank/DDBJ databases">
        <title>Genomic Encyclopedia of Type Strains, Phase IV (KMG-IV): sequencing the most valuable type-strain genomes for metagenomic binning, comparative biology and taxonomic classification.</title>
        <authorList>
            <person name="Goeker M."/>
        </authorList>
    </citation>
    <scope>NUCLEOTIDE SEQUENCE [LARGE SCALE GENOMIC DNA]</scope>
    <source>
        <strain evidence="7 8">DSM 27783</strain>
    </source>
</reference>
<proteinExistence type="inferred from homology"/>
<dbReference type="Proteomes" id="UP000298805">
    <property type="component" value="Chromosome"/>
</dbReference>
<evidence type="ECO:0000256" key="2">
    <source>
        <dbReference type="ARBA" id="ARBA00022723"/>
    </source>
</evidence>
<name>A0AAJ4RDR5_9BACT</name>
<dbReference type="GO" id="GO:0008270">
    <property type="term" value="F:zinc ion binding"/>
    <property type="evidence" value="ECO:0007669"/>
    <property type="project" value="InterPro"/>
</dbReference>
<dbReference type="InterPro" id="IPR016192">
    <property type="entry name" value="APOBEC/CMP_deaminase_Zn-bd"/>
</dbReference>
<dbReference type="Pfam" id="PF00383">
    <property type="entry name" value="dCMP_cyt_deam_1"/>
    <property type="match status" value="1"/>
</dbReference>
<reference evidence="6" key="3">
    <citation type="submission" date="2019-06" db="EMBL/GenBank/DDBJ databases">
        <title>A comparative analysis of the Nautiliaceae.</title>
        <authorList>
            <person name="Grosche A."/>
            <person name="Smedile F."/>
            <person name="Vetriani C."/>
        </authorList>
    </citation>
    <scope>NUCLEOTIDE SEQUENCE</scope>
    <source>
        <strain evidence="6">TB6</strain>
    </source>
</reference>
<evidence type="ECO:0000313" key="8">
    <source>
        <dbReference type="Proteomes" id="UP000272781"/>
    </source>
</evidence>
<evidence type="ECO:0000256" key="3">
    <source>
        <dbReference type="ARBA" id="ARBA00022801"/>
    </source>
</evidence>
<dbReference type="Proteomes" id="UP000272781">
    <property type="component" value="Unassembled WGS sequence"/>
</dbReference>
<evidence type="ECO:0000256" key="4">
    <source>
        <dbReference type="ARBA" id="ARBA00022833"/>
    </source>
</evidence>
<keyword evidence="3" id="KW-0378">Hydrolase</keyword>